<dbReference type="InterPro" id="IPR001000">
    <property type="entry name" value="GH10_dom"/>
</dbReference>
<keyword evidence="4" id="KW-1133">Transmembrane helix</keyword>
<evidence type="ECO:0000256" key="4">
    <source>
        <dbReference type="SAM" id="Phobius"/>
    </source>
</evidence>
<keyword evidence="2" id="KW-0119">Carbohydrate metabolism</keyword>
<evidence type="ECO:0000256" key="3">
    <source>
        <dbReference type="ARBA" id="ARBA00023326"/>
    </source>
</evidence>
<keyword evidence="1" id="KW-0378">Hydrolase</keyword>
<evidence type="ECO:0000313" key="6">
    <source>
        <dbReference type="EMBL" id="OHA13336.1"/>
    </source>
</evidence>
<feature type="transmembrane region" description="Helical" evidence="4">
    <location>
        <begin position="5"/>
        <end position="25"/>
    </location>
</feature>
<comment type="caution">
    <text evidence="6">The sequence shown here is derived from an EMBL/GenBank/DDBJ whole genome shotgun (WGS) entry which is preliminary data.</text>
</comment>
<evidence type="ECO:0000256" key="1">
    <source>
        <dbReference type="ARBA" id="ARBA00022801"/>
    </source>
</evidence>
<dbReference type="GO" id="GO:0004553">
    <property type="term" value="F:hydrolase activity, hydrolyzing O-glycosyl compounds"/>
    <property type="evidence" value="ECO:0007669"/>
    <property type="project" value="InterPro"/>
</dbReference>
<dbReference type="AlphaFoldDB" id="A0A1G2LP04"/>
<dbReference type="Pfam" id="PF00331">
    <property type="entry name" value="Glyco_hydro_10"/>
    <property type="match status" value="1"/>
</dbReference>
<gene>
    <name evidence="6" type="ORF">A2909_00450</name>
</gene>
<sequence length="332" mass="39601">MKKAVFKIILIFIFIFLIFIFGFSLKRPFGVTDDIQWGATFSKFFAVKMGLNWQETYLAILDDLKVKALHLPIYWEDIEPREGSFVFNDYDWMIDEAEKRDVKLILVIGRKLPRWPECHEPDWIKNQELLIKNQELLEYIEKTVVRYRDLKNLYAWQIENEPFLPFGECPELDVGLLEKEINLVRSLDAEHPIIITDSGELSVWLRAAKRADIFGTTMYRIVWNEKTGYIKYPLPPKFFWLKANFVRLFFPKKPIIVSELQAEPWGHKMLYESSLEEQAKSMNLKQFNENIDYARKVGFPEVYLWGAEWWYWLKTKHSQPEIWEAAKNVLNN</sequence>
<keyword evidence="4" id="KW-0472">Membrane</keyword>
<keyword evidence="4" id="KW-0812">Transmembrane</keyword>
<organism evidence="6 7">
    <name type="scientific">Candidatus Tagabacteria bacterium RIFCSPLOWO2_01_FULL_39_11</name>
    <dbReference type="NCBI Taxonomy" id="1802295"/>
    <lineage>
        <taxon>Bacteria</taxon>
        <taxon>Candidatus Tagaibacteriota</taxon>
    </lineage>
</organism>
<protein>
    <recommendedName>
        <fullName evidence="5">GH10 domain-containing protein</fullName>
    </recommendedName>
</protein>
<evidence type="ECO:0000313" key="7">
    <source>
        <dbReference type="Proteomes" id="UP000178302"/>
    </source>
</evidence>
<keyword evidence="3" id="KW-0624">Polysaccharide degradation</keyword>
<accession>A0A1G2LP04</accession>
<name>A0A1G2LP04_9BACT</name>
<dbReference type="SUPFAM" id="SSF51445">
    <property type="entry name" value="(Trans)glycosidases"/>
    <property type="match status" value="1"/>
</dbReference>
<feature type="domain" description="GH10" evidence="5">
    <location>
        <begin position="75"/>
        <end position="164"/>
    </location>
</feature>
<dbReference type="InterPro" id="IPR017853">
    <property type="entry name" value="GH"/>
</dbReference>
<dbReference type="Proteomes" id="UP000178302">
    <property type="component" value="Unassembled WGS sequence"/>
</dbReference>
<dbReference type="GO" id="GO:0000272">
    <property type="term" value="P:polysaccharide catabolic process"/>
    <property type="evidence" value="ECO:0007669"/>
    <property type="project" value="UniProtKB-KW"/>
</dbReference>
<dbReference type="Gene3D" id="3.20.20.80">
    <property type="entry name" value="Glycosidases"/>
    <property type="match status" value="1"/>
</dbReference>
<evidence type="ECO:0000256" key="2">
    <source>
        <dbReference type="ARBA" id="ARBA00023277"/>
    </source>
</evidence>
<dbReference type="EMBL" id="MHQZ01000037">
    <property type="protein sequence ID" value="OHA13336.1"/>
    <property type="molecule type" value="Genomic_DNA"/>
</dbReference>
<reference evidence="6 7" key="1">
    <citation type="journal article" date="2016" name="Nat. Commun.">
        <title>Thousands of microbial genomes shed light on interconnected biogeochemical processes in an aquifer system.</title>
        <authorList>
            <person name="Anantharaman K."/>
            <person name="Brown C.T."/>
            <person name="Hug L.A."/>
            <person name="Sharon I."/>
            <person name="Castelle C.J."/>
            <person name="Probst A.J."/>
            <person name="Thomas B.C."/>
            <person name="Singh A."/>
            <person name="Wilkins M.J."/>
            <person name="Karaoz U."/>
            <person name="Brodie E.L."/>
            <person name="Williams K.H."/>
            <person name="Hubbard S.S."/>
            <person name="Banfield J.F."/>
        </authorList>
    </citation>
    <scope>NUCLEOTIDE SEQUENCE [LARGE SCALE GENOMIC DNA]</scope>
</reference>
<proteinExistence type="predicted"/>
<evidence type="ECO:0000259" key="5">
    <source>
        <dbReference type="Pfam" id="PF00331"/>
    </source>
</evidence>